<dbReference type="AlphaFoldDB" id="A0A7H1PZ42"/>
<organism evidence="2 3">
    <name type="scientific">Streptomyces griseofuscus</name>
    <dbReference type="NCBI Taxonomy" id="146922"/>
    <lineage>
        <taxon>Bacteria</taxon>
        <taxon>Bacillati</taxon>
        <taxon>Actinomycetota</taxon>
        <taxon>Actinomycetes</taxon>
        <taxon>Kitasatosporales</taxon>
        <taxon>Streptomycetaceae</taxon>
        <taxon>Streptomyces</taxon>
    </lineage>
</organism>
<feature type="region of interest" description="Disordered" evidence="1">
    <location>
        <begin position="1"/>
        <end position="63"/>
    </location>
</feature>
<name>A0A7H1PZ42_9ACTN</name>
<evidence type="ECO:0000313" key="2">
    <source>
        <dbReference type="EMBL" id="QNT93322.1"/>
    </source>
</evidence>
<accession>A0A7H1PZ42</accession>
<protein>
    <submittedName>
        <fullName evidence="2">Uncharacterized protein</fullName>
    </submittedName>
</protein>
<sequence length="63" mass="6723">MPMTARAAITALTSPARAPSTEPAGKDAEPGDQHPSPPEPAAQQARREHQRGEDDDVKRPRLG</sequence>
<dbReference type="EMBL" id="CP051006">
    <property type="protein sequence ID" value="QNT93322.1"/>
    <property type="molecule type" value="Genomic_DNA"/>
</dbReference>
<evidence type="ECO:0000313" key="3">
    <source>
        <dbReference type="Proteomes" id="UP000516422"/>
    </source>
</evidence>
<feature type="compositionally biased region" description="Basic and acidic residues" evidence="1">
    <location>
        <begin position="45"/>
        <end position="63"/>
    </location>
</feature>
<reference evidence="2 3" key="1">
    <citation type="submission" date="2020-04" db="EMBL/GenBank/DDBJ databases">
        <title>Characterization and engineering of Streptomyces griseofuscus DSM40191 as a potential heterologous host for expression of BGCs.</title>
        <authorList>
            <person name="Gren T."/>
            <person name="Whitford C.M."/>
            <person name="Mohite O.S."/>
            <person name="Joergensen T.S."/>
            <person name="Nielsen J.B."/>
            <person name="Lee S.Y."/>
            <person name="Weber T."/>
        </authorList>
    </citation>
    <scope>NUCLEOTIDE SEQUENCE [LARGE SCALE GENOMIC DNA]</scope>
    <source>
        <strain evidence="2 3">DSM 40191</strain>
    </source>
</reference>
<evidence type="ECO:0000256" key="1">
    <source>
        <dbReference type="SAM" id="MobiDB-lite"/>
    </source>
</evidence>
<proteinExistence type="predicted"/>
<gene>
    <name evidence="2" type="ORF">HEP81_03011</name>
</gene>
<dbReference type="KEGG" id="sgf:HEP81_03011"/>
<dbReference type="Proteomes" id="UP000516422">
    <property type="component" value="Chromosome"/>
</dbReference>